<dbReference type="InterPro" id="IPR005467">
    <property type="entry name" value="His_kinase_dom"/>
</dbReference>
<evidence type="ECO:0000313" key="12">
    <source>
        <dbReference type="EMBL" id="MFB9994927.1"/>
    </source>
</evidence>
<sequence>MHNVLKHARATSVRVTLSVGEALELTASDDGVGLSTGRRHGIGLTSMRERAEELGGTLTLTSSPGVGTRIHVTLPLQKGS</sequence>
<evidence type="ECO:0000256" key="1">
    <source>
        <dbReference type="ARBA" id="ARBA00000085"/>
    </source>
</evidence>
<keyword evidence="7 12" id="KW-0418">Kinase</keyword>
<dbReference type="EC" id="2.7.13.3" evidence="3"/>
<evidence type="ECO:0000256" key="6">
    <source>
        <dbReference type="ARBA" id="ARBA00022692"/>
    </source>
</evidence>
<evidence type="ECO:0000256" key="10">
    <source>
        <dbReference type="ARBA" id="ARBA00023136"/>
    </source>
</evidence>
<evidence type="ECO:0000256" key="9">
    <source>
        <dbReference type="ARBA" id="ARBA00023012"/>
    </source>
</evidence>
<evidence type="ECO:0000313" key="13">
    <source>
        <dbReference type="Proteomes" id="UP001589733"/>
    </source>
</evidence>
<comment type="catalytic activity">
    <reaction evidence="1">
        <text>ATP + protein L-histidine = ADP + protein N-phospho-L-histidine.</text>
        <dbReference type="EC" id="2.7.13.3"/>
    </reaction>
</comment>
<dbReference type="Gene3D" id="3.30.565.10">
    <property type="entry name" value="Histidine kinase-like ATPase, C-terminal domain"/>
    <property type="match status" value="1"/>
</dbReference>
<dbReference type="PROSITE" id="PS50109">
    <property type="entry name" value="HIS_KIN"/>
    <property type="match status" value="1"/>
</dbReference>
<dbReference type="Pfam" id="PF02518">
    <property type="entry name" value="HATPase_c"/>
    <property type="match status" value="1"/>
</dbReference>
<dbReference type="InterPro" id="IPR036890">
    <property type="entry name" value="HATPase_C_sf"/>
</dbReference>
<evidence type="ECO:0000256" key="5">
    <source>
        <dbReference type="ARBA" id="ARBA00022679"/>
    </source>
</evidence>
<comment type="subcellular location">
    <subcellularLocation>
        <location evidence="2">Cell membrane</location>
        <topology evidence="2">Multi-pass membrane protein</topology>
    </subcellularLocation>
</comment>
<dbReference type="InterPro" id="IPR004358">
    <property type="entry name" value="Sig_transdc_His_kin-like_C"/>
</dbReference>
<dbReference type="RefSeq" id="WP_380016360.1">
    <property type="nucleotide sequence ID" value="NZ_JBHLYR010000071.1"/>
</dbReference>
<feature type="domain" description="Histidine kinase" evidence="11">
    <location>
        <begin position="1"/>
        <end position="78"/>
    </location>
</feature>
<evidence type="ECO:0000256" key="4">
    <source>
        <dbReference type="ARBA" id="ARBA00022475"/>
    </source>
</evidence>
<keyword evidence="10" id="KW-0472">Membrane</keyword>
<dbReference type="GO" id="GO:0016301">
    <property type="term" value="F:kinase activity"/>
    <property type="evidence" value="ECO:0007669"/>
    <property type="project" value="UniProtKB-KW"/>
</dbReference>
<keyword evidence="4" id="KW-1003">Cell membrane</keyword>
<accession>A0ABV6B6S2</accession>
<evidence type="ECO:0000259" key="11">
    <source>
        <dbReference type="PROSITE" id="PS50109"/>
    </source>
</evidence>
<protein>
    <recommendedName>
        <fullName evidence="3">histidine kinase</fullName>
        <ecNumber evidence="3">2.7.13.3</ecNumber>
    </recommendedName>
</protein>
<dbReference type="PANTHER" id="PTHR24421:SF37">
    <property type="entry name" value="SENSOR HISTIDINE KINASE NARS"/>
    <property type="match status" value="1"/>
</dbReference>
<dbReference type="SMART" id="SM00387">
    <property type="entry name" value="HATPase_c"/>
    <property type="match status" value="1"/>
</dbReference>
<dbReference type="Proteomes" id="UP001589733">
    <property type="component" value="Unassembled WGS sequence"/>
</dbReference>
<keyword evidence="5" id="KW-0808">Transferase</keyword>
<dbReference type="InterPro" id="IPR003594">
    <property type="entry name" value="HATPase_dom"/>
</dbReference>
<dbReference type="SUPFAM" id="SSF55874">
    <property type="entry name" value="ATPase domain of HSP90 chaperone/DNA topoisomerase II/histidine kinase"/>
    <property type="match status" value="1"/>
</dbReference>
<dbReference type="PANTHER" id="PTHR24421">
    <property type="entry name" value="NITRATE/NITRITE SENSOR PROTEIN NARX-RELATED"/>
    <property type="match status" value="1"/>
</dbReference>
<evidence type="ECO:0000256" key="3">
    <source>
        <dbReference type="ARBA" id="ARBA00012438"/>
    </source>
</evidence>
<keyword evidence="9" id="KW-0902">Two-component regulatory system</keyword>
<keyword evidence="6" id="KW-0812">Transmembrane</keyword>
<evidence type="ECO:0000256" key="2">
    <source>
        <dbReference type="ARBA" id="ARBA00004651"/>
    </source>
</evidence>
<dbReference type="EMBL" id="JBHLYR010000071">
    <property type="protein sequence ID" value="MFB9994927.1"/>
    <property type="molecule type" value="Genomic_DNA"/>
</dbReference>
<dbReference type="CDD" id="cd16917">
    <property type="entry name" value="HATPase_UhpB-NarQ-NarX-like"/>
    <property type="match status" value="1"/>
</dbReference>
<name>A0ABV6B6S2_9DEIO</name>
<gene>
    <name evidence="12" type="ORF">ACFFLM_23535</name>
</gene>
<dbReference type="InterPro" id="IPR050482">
    <property type="entry name" value="Sensor_HK_TwoCompSys"/>
</dbReference>
<proteinExistence type="predicted"/>
<evidence type="ECO:0000256" key="7">
    <source>
        <dbReference type="ARBA" id="ARBA00022777"/>
    </source>
</evidence>
<comment type="caution">
    <text evidence="12">The sequence shown here is derived from an EMBL/GenBank/DDBJ whole genome shotgun (WGS) entry which is preliminary data.</text>
</comment>
<keyword evidence="13" id="KW-1185">Reference proteome</keyword>
<keyword evidence="8" id="KW-1133">Transmembrane helix</keyword>
<evidence type="ECO:0000256" key="8">
    <source>
        <dbReference type="ARBA" id="ARBA00022989"/>
    </source>
</evidence>
<dbReference type="PRINTS" id="PR00344">
    <property type="entry name" value="BCTRLSENSOR"/>
</dbReference>
<reference evidence="12 13" key="1">
    <citation type="submission" date="2024-09" db="EMBL/GenBank/DDBJ databases">
        <authorList>
            <person name="Sun Q."/>
            <person name="Mori K."/>
        </authorList>
    </citation>
    <scope>NUCLEOTIDE SEQUENCE [LARGE SCALE GENOMIC DNA]</scope>
    <source>
        <strain evidence="12 13">JCM 13503</strain>
    </source>
</reference>
<organism evidence="12 13">
    <name type="scientific">Deinococcus oregonensis</name>
    <dbReference type="NCBI Taxonomy" id="1805970"/>
    <lineage>
        <taxon>Bacteria</taxon>
        <taxon>Thermotogati</taxon>
        <taxon>Deinococcota</taxon>
        <taxon>Deinococci</taxon>
        <taxon>Deinococcales</taxon>
        <taxon>Deinococcaceae</taxon>
        <taxon>Deinococcus</taxon>
    </lineage>
</organism>